<comment type="caution">
    <text evidence="2">The sequence shown here is derived from an EMBL/GenBank/DDBJ whole genome shotgun (WGS) entry which is preliminary data.</text>
</comment>
<keyword evidence="1" id="KW-0732">Signal</keyword>
<proteinExistence type="predicted"/>
<protein>
    <submittedName>
        <fullName evidence="2">Uncharacterized protein</fullName>
    </submittedName>
</protein>
<dbReference type="EMBL" id="LVYD01000124">
    <property type="protein sequence ID" value="OQP56923.1"/>
    <property type="molecule type" value="Genomic_DNA"/>
</dbReference>
<dbReference type="OrthoDB" id="946948at2"/>
<evidence type="ECO:0000313" key="2">
    <source>
        <dbReference type="EMBL" id="OQP56923.1"/>
    </source>
</evidence>
<dbReference type="AlphaFoldDB" id="A0A1V9FEY2"/>
<keyword evidence="3" id="KW-1185">Reference proteome</keyword>
<organism evidence="2 3">
    <name type="scientific">Niastella vici</name>
    <dbReference type="NCBI Taxonomy" id="1703345"/>
    <lineage>
        <taxon>Bacteria</taxon>
        <taxon>Pseudomonadati</taxon>
        <taxon>Bacteroidota</taxon>
        <taxon>Chitinophagia</taxon>
        <taxon>Chitinophagales</taxon>
        <taxon>Chitinophagaceae</taxon>
        <taxon>Niastella</taxon>
    </lineage>
</organism>
<name>A0A1V9FEY2_9BACT</name>
<evidence type="ECO:0000256" key="1">
    <source>
        <dbReference type="SAM" id="SignalP"/>
    </source>
</evidence>
<dbReference type="Proteomes" id="UP000192796">
    <property type="component" value="Unassembled WGS sequence"/>
</dbReference>
<reference evidence="2 3" key="1">
    <citation type="submission" date="2016-03" db="EMBL/GenBank/DDBJ databases">
        <title>Niastella vici sp. nov., isolated from farmland soil.</title>
        <authorList>
            <person name="Chen L."/>
            <person name="Wang D."/>
            <person name="Yang S."/>
            <person name="Wang G."/>
        </authorList>
    </citation>
    <scope>NUCLEOTIDE SEQUENCE [LARGE SCALE GENOMIC DNA]</scope>
    <source>
        <strain evidence="2 3">DJ57</strain>
    </source>
</reference>
<dbReference type="STRING" id="1703345.A3860_10120"/>
<feature type="signal peptide" evidence="1">
    <location>
        <begin position="1"/>
        <end position="20"/>
    </location>
</feature>
<accession>A0A1V9FEY2</accession>
<feature type="chain" id="PRO_5010724322" evidence="1">
    <location>
        <begin position="21"/>
        <end position="306"/>
    </location>
</feature>
<gene>
    <name evidence="2" type="ORF">A3860_10120</name>
</gene>
<dbReference type="RefSeq" id="WP_081155887.1">
    <property type="nucleotide sequence ID" value="NZ_LVYD01000124.1"/>
</dbReference>
<sequence>MNRIYIITLYALFIMSQAHAQQVGIGTTQPDASAALEIRSTDKGLLIPRVDLGFSPVTTPATGLMVFNTNSMYGAGIGLYINMGTGSAPQWMQLVPNSTGNFIRNQTVQQANSNFSISNSGEIGNALTVGAVNTGPASLVVQSASSVYTNLALLNNSSGTLWNMRTWGVSSGIPGAFSISNGVHTPILAVGGNVSINQSAAPTAALDVNGDIKASGNFLIGMQYYSHQSTVAGNTTKLLTLVCPAGYKLISGGGGHRDFNSAAKDIRLDYNGPDPSAPTTTWKIIAHNSSGSNRELIIYCNCAKVQ</sequence>
<evidence type="ECO:0000313" key="3">
    <source>
        <dbReference type="Proteomes" id="UP000192796"/>
    </source>
</evidence>